<keyword evidence="4" id="KW-0560">Oxidoreductase</keyword>
<dbReference type="SUPFAM" id="SSF50129">
    <property type="entry name" value="GroES-like"/>
    <property type="match status" value="1"/>
</dbReference>
<dbReference type="GeneID" id="28767478"/>
<gene>
    <name evidence="5" type="ORF">CC84DRAFT_1239886</name>
</gene>
<evidence type="ECO:0000256" key="3">
    <source>
        <dbReference type="ARBA" id="ARBA00022833"/>
    </source>
</evidence>
<dbReference type="InterPro" id="IPR011032">
    <property type="entry name" value="GroES-like_sf"/>
</dbReference>
<dbReference type="Proteomes" id="UP000077069">
    <property type="component" value="Unassembled WGS sequence"/>
</dbReference>
<dbReference type="InterPro" id="IPR036291">
    <property type="entry name" value="NAD(P)-bd_dom_sf"/>
</dbReference>
<dbReference type="OrthoDB" id="1560166at2759"/>
<proteinExistence type="predicted"/>
<evidence type="ECO:0000256" key="4">
    <source>
        <dbReference type="ARBA" id="ARBA00023002"/>
    </source>
</evidence>
<keyword evidence="3" id="KW-0862">Zinc</keyword>
<name>A0A177CMW3_9PLEO</name>
<evidence type="ECO:0000313" key="5">
    <source>
        <dbReference type="EMBL" id="OAG08601.1"/>
    </source>
</evidence>
<evidence type="ECO:0000256" key="2">
    <source>
        <dbReference type="ARBA" id="ARBA00022723"/>
    </source>
</evidence>
<comment type="cofactor">
    <cofactor evidence="1">
        <name>Zn(2+)</name>
        <dbReference type="ChEBI" id="CHEBI:29105"/>
    </cofactor>
</comment>
<dbReference type="PANTHER" id="PTHR42940:SF7">
    <property type="entry name" value="ALCOHOL DEHYDROGENASE-LIKE N-TERMINAL DOMAIN-CONTAINING PROTEIN"/>
    <property type="match status" value="1"/>
</dbReference>
<dbReference type="AlphaFoldDB" id="A0A177CMW3"/>
<dbReference type="RefSeq" id="XP_018038966.1">
    <property type="nucleotide sequence ID" value="XM_018183992.1"/>
</dbReference>
<dbReference type="GO" id="GO:0004022">
    <property type="term" value="F:alcohol dehydrogenase (NAD+) activity"/>
    <property type="evidence" value="ECO:0007669"/>
    <property type="project" value="TreeGrafter"/>
</dbReference>
<dbReference type="InParanoid" id="A0A177CMW3"/>
<evidence type="ECO:0000313" key="6">
    <source>
        <dbReference type="Proteomes" id="UP000077069"/>
    </source>
</evidence>
<dbReference type="EMBL" id="KV441550">
    <property type="protein sequence ID" value="OAG08601.1"/>
    <property type="molecule type" value="Genomic_DNA"/>
</dbReference>
<evidence type="ECO:0000256" key="1">
    <source>
        <dbReference type="ARBA" id="ARBA00001947"/>
    </source>
</evidence>
<dbReference type="SUPFAM" id="SSF51735">
    <property type="entry name" value="NAD(P)-binding Rossmann-fold domains"/>
    <property type="match status" value="1"/>
</dbReference>
<organism evidence="5 6">
    <name type="scientific">Paraphaeosphaeria sporulosa</name>
    <dbReference type="NCBI Taxonomy" id="1460663"/>
    <lineage>
        <taxon>Eukaryota</taxon>
        <taxon>Fungi</taxon>
        <taxon>Dikarya</taxon>
        <taxon>Ascomycota</taxon>
        <taxon>Pezizomycotina</taxon>
        <taxon>Dothideomycetes</taxon>
        <taxon>Pleosporomycetidae</taxon>
        <taxon>Pleosporales</taxon>
        <taxon>Massarineae</taxon>
        <taxon>Didymosphaeriaceae</taxon>
        <taxon>Paraphaeosphaeria</taxon>
    </lineage>
</organism>
<accession>A0A177CMW3</accession>
<dbReference type="PANTHER" id="PTHR42940">
    <property type="entry name" value="ALCOHOL DEHYDROGENASE 1-RELATED"/>
    <property type="match status" value="1"/>
</dbReference>
<dbReference type="GO" id="GO:0046872">
    <property type="term" value="F:metal ion binding"/>
    <property type="evidence" value="ECO:0007669"/>
    <property type="project" value="UniProtKB-KW"/>
</dbReference>
<keyword evidence="6" id="KW-1185">Reference proteome</keyword>
<protein>
    <submittedName>
        <fullName evidence="5">Uncharacterized protein</fullName>
    </submittedName>
</protein>
<dbReference type="GO" id="GO:0005737">
    <property type="term" value="C:cytoplasm"/>
    <property type="evidence" value="ECO:0007669"/>
    <property type="project" value="TreeGrafter"/>
</dbReference>
<dbReference type="STRING" id="1460663.A0A177CMW3"/>
<sequence length="314" mass="33683">MKAVVIEQPGAPFILPTIAVPSPAPGEILIKVLGCGVCLFRLLRPARWIWHLPRIPEHEVIGSWSLGGKVGGGWHCGYDGTCAGCQGVNGVTRDGGRVFAFCHAEDCVLRCEAVIRIPEDADLVAYAPLMAVGPRATIGEYATCRHSCFPTIVSYSRDWRPGSSEHSVAPSTSDSKRGFAMQLGATNYVDTSKRDAANELQDMGGASLIVVTAPNAYIISGLVGALGRLGKLLILARNSALSWSFLSRGLKLEIGGSVHVWPAGHALDSEEAIDFAKRQGVKCMEEKFLLEMVEKAIKALTSNAVRFRSVPVIE</sequence>
<dbReference type="Gene3D" id="3.40.50.720">
    <property type="entry name" value="NAD(P)-binding Rossmann-like Domain"/>
    <property type="match status" value="1"/>
</dbReference>
<reference evidence="5 6" key="1">
    <citation type="submission" date="2016-05" db="EMBL/GenBank/DDBJ databases">
        <title>Comparative analysis of secretome profiles of manganese(II)-oxidizing ascomycete fungi.</title>
        <authorList>
            <consortium name="DOE Joint Genome Institute"/>
            <person name="Zeiner C.A."/>
            <person name="Purvine S.O."/>
            <person name="Zink E.M."/>
            <person name="Wu S."/>
            <person name="Pasa-Tolic L."/>
            <person name="Chaput D.L."/>
            <person name="Haridas S."/>
            <person name="Grigoriev I.V."/>
            <person name="Santelli C.M."/>
            <person name="Hansel C.M."/>
        </authorList>
    </citation>
    <scope>NUCLEOTIDE SEQUENCE [LARGE SCALE GENOMIC DNA]</scope>
    <source>
        <strain evidence="5 6">AP3s5-JAC2a</strain>
    </source>
</reference>
<keyword evidence="2" id="KW-0479">Metal-binding</keyword>
<dbReference type="Gene3D" id="3.90.180.10">
    <property type="entry name" value="Medium-chain alcohol dehydrogenases, catalytic domain"/>
    <property type="match status" value="2"/>
</dbReference>